<proteinExistence type="predicted"/>
<keyword evidence="2" id="KW-1185">Reference proteome</keyword>
<sequence length="68" mass="7637">EQVLELAEIVWRSSWWLGSRRSSTPSHSSSPVSSAATCADHHLEVNQSSSNGSHYHLLCWTFCPNILR</sequence>
<evidence type="ECO:0000313" key="1">
    <source>
        <dbReference type="EMBL" id="MQM14659.1"/>
    </source>
</evidence>
<comment type="caution">
    <text evidence="1">The sequence shown here is derived from an EMBL/GenBank/DDBJ whole genome shotgun (WGS) entry which is preliminary data.</text>
</comment>
<dbReference type="EMBL" id="NMUH01006179">
    <property type="protein sequence ID" value="MQM14659.1"/>
    <property type="molecule type" value="Genomic_DNA"/>
</dbReference>
<dbReference type="AlphaFoldDB" id="A0A843WWI7"/>
<reference evidence="1" key="1">
    <citation type="submission" date="2017-07" db="EMBL/GenBank/DDBJ databases">
        <title>Taro Niue Genome Assembly and Annotation.</title>
        <authorList>
            <person name="Atibalentja N."/>
            <person name="Keating K."/>
            <person name="Fields C.J."/>
        </authorList>
    </citation>
    <scope>NUCLEOTIDE SEQUENCE</scope>
    <source>
        <strain evidence="1">Niue_2</strain>
        <tissue evidence="1">Leaf</tissue>
    </source>
</reference>
<dbReference type="Proteomes" id="UP000652761">
    <property type="component" value="Unassembled WGS sequence"/>
</dbReference>
<organism evidence="1 2">
    <name type="scientific">Colocasia esculenta</name>
    <name type="common">Wild taro</name>
    <name type="synonym">Arum esculentum</name>
    <dbReference type="NCBI Taxonomy" id="4460"/>
    <lineage>
        <taxon>Eukaryota</taxon>
        <taxon>Viridiplantae</taxon>
        <taxon>Streptophyta</taxon>
        <taxon>Embryophyta</taxon>
        <taxon>Tracheophyta</taxon>
        <taxon>Spermatophyta</taxon>
        <taxon>Magnoliopsida</taxon>
        <taxon>Liliopsida</taxon>
        <taxon>Araceae</taxon>
        <taxon>Aroideae</taxon>
        <taxon>Colocasieae</taxon>
        <taxon>Colocasia</taxon>
    </lineage>
</organism>
<accession>A0A843WWI7</accession>
<evidence type="ECO:0000313" key="2">
    <source>
        <dbReference type="Proteomes" id="UP000652761"/>
    </source>
</evidence>
<feature type="non-terminal residue" evidence="1">
    <location>
        <position position="1"/>
    </location>
</feature>
<protein>
    <submittedName>
        <fullName evidence="1">Uncharacterized protein</fullName>
    </submittedName>
</protein>
<name>A0A843WWI7_COLES</name>
<gene>
    <name evidence="1" type="ORF">Taro_047600</name>
</gene>